<dbReference type="GO" id="GO:0003729">
    <property type="term" value="F:mRNA binding"/>
    <property type="evidence" value="ECO:0007669"/>
    <property type="project" value="InterPro"/>
</dbReference>
<evidence type="ECO:0008006" key="3">
    <source>
        <dbReference type="Google" id="ProtNLM"/>
    </source>
</evidence>
<dbReference type="InterPro" id="IPR012933">
    <property type="entry name" value="HicA_mRNA_interferase"/>
</dbReference>
<name>A0A2X2UUR4_CAPOC</name>
<sequence length="92" mass="10850">MSKKEKLIDRIQELPKDFTFNELDTLLTYFGFEKSNKGKTSGSRVKFYHSEKQKQYLAHKPHPSSIIKEKALKDIVDFLIKNDFIKDENTQL</sequence>
<dbReference type="RefSeq" id="WP_111972083.1">
    <property type="nucleotide sequence ID" value="NZ_CAJPNJ010000092.1"/>
</dbReference>
<gene>
    <name evidence="1" type="ORF">NCTC11545_00434</name>
</gene>
<evidence type="ECO:0000313" key="2">
    <source>
        <dbReference type="Proteomes" id="UP000250169"/>
    </source>
</evidence>
<reference evidence="1 2" key="1">
    <citation type="submission" date="2018-06" db="EMBL/GenBank/DDBJ databases">
        <authorList>
            <consortium name="Pathogen Informatics"/>
            <person name="Doyle S."/>
        </authorList>
    </citation>
    <scope>NUCLEOTIDE SEQUENCE [LARGE SCALE GENOMIC DNA]</scope>
    <source>
        <strain evidence="1 2">NCTC11545</strain>
    </source>
</reference>
<proteinExistence type="predicted"/>
<organism evidence="1 2">
    <name type="scientific">Capnocytophaga ochracea</name>
    <dbReference type="NCBI Taxonomy" id="1018"/>
    <lineage>
        <taxon>Bacteria</taxon>
        <taxon>Pseudomonadati</taxon>
        <taxon>Bacteroidota</taxon>
        <taxon>Flavobacteriia</taxon>
        <taxon>Flavobacteriales</taxon>
        <taxon>Flavobacteriaceae</taxon>
        <taxon>Capnocytophaga</taxon>
    </lineage>
</organism>
<accession>A0A2X2UUR4</accession>
<protein>
    <recommendedName>
        <fullName evidence="3">YcfA family protein</fullName>
    </recommendedName>
</protein>
<dbReference type="Proteomes" id="UP000250169">
    <property type="component" value="Unassembled WGS sequence"/>
</dbReference>
<dbReference type="AlphaFoldDB" id="A0A2X2UUR4"/>
<dbReference type="Pfam" id="PF07927">
    <property type="entry name" value="HicA_toxin"/>
    <property type="match status" value="1"/>
</dbReference>
<evidence type="ECO:0000313" key="1">
    <source>
        <dbReference type="EMBL" id="SQA93070.1"/>
    </source>
</evidence>
<dbReference type="EMBL" id="UAVS01000001">
    <property type="protein sequence ID" value="SQA93070.1"/>
    <property type="molecule type" value="Genomic_DNA"/>
</dbReference>